<feature type="domain" description="BTB" evidence="1">
    <location>
        <begin position="25"/>
        <end position="84"/>
    </location>
</feature>
<dbReference type="PROSITE" id="PS50097">
    <property type="entry name" value="BTB"/>
    <property type="match status" value="1"/>
</dbReference>
<dbReference type="SMART" id="SM00225">
    <property type="entry name" value="BTB"/>
    <property type="match status" value="1"/>
</dbReference>
<accession>A0AAN9C1Z5</accession>
<dbReference type="InterPro" id="IPR011333">
    <property type="entry name" value="SKP1/BTB/POZ_sf"/>
</dbReference>
<dbReference type="AlphaFoldDB" id="A0AAN9C1Z5"/>
<protein>
    <recommendedName>
        <fullName evidence="1">BTB domain-containing protein</fullName>
    </recommendedName>
</protein>
<dbReference type="SUPFAM" id="SSF54695">
    <property type="entry name" value="POZ domain"/>
    <property type="match status" value="1"/>
</dbReference>
<reference evidence="2 3" key="1">
    <citation type="submission" date="2024-02" db="EMBL/GenBank/DDBJ databases">
        <title>Chromosome-scale genome assembly of the rough periwinkle Littorina saxatilis.</title>
        <authorList>
            <person name="De Jode A."/>
            <person name="Faria R."/>
            <person name="Formenti G."/>
            <person name="Sims Y."/>
            <person name="Smith T.P."/>
            <person name="Tracey A."/>
            <person name="Wood J.M.D."/>
            <person name="Zagrodzka Z.B."/>
            <person name="Johannesson K."/>
            <person name="Butlin R.K."/>
            <person name="Leder E.H."/>
        </authorList>
    </citation>
    <scope>NUCLEOTIDE SEQUENCE [LARGE SCALE GENOMIC DNA]</scope>
    <source>
        <strain evidence="2">Snail1</strain>
        <tissue evidence="2">Muscle</tissue>
    </source>
</reference>
<gene>
    <name evidence="2" type="ORF">V1264_001802</name>
</gene>
<evidence type="ECO:0000313" key="2">
    <source>
        <dbReference type="EMBL" id="KAK7116048.1"/>
    </source>
</evidence>
<proteinExistence type="predicted"/>
<keyword evidence="3" id="KW-1185">Reference proteome</keyword>
<dbReference type="Gene3D" id="3.30.710.10">
    <property type="entry name" value="Potassium Channel Kv1.1, Chain A"/>
    <property type="match status" value="1"/>
</dbReference>
<dbReference type="PANTHER" id="PTHR22744">
    <property type="entry name" value="HELIX LOOP HELIX PROTEIN 21-RELATED"/>
    <property type="match status" value="1"/>
</dbReference>
<dbReference type="InterPro" id="IPR000210">
    <property type="entry name" value="BTB/POZ_dom"/>
</dbReference>
<sequence>MSKESAVRAKKKAKVSVFETEEDVSDVTFVVDGRELHFCKSFLKASSPVFDRMFSSDFTEKDKRVIPLPGKKIKQMDVFLQQLHPVHCWKQIPDSLLDPILSLADEYQVEHIRRKSETYIEAQITVNAIEIQTAPQDQSCEALDSDRNVFTSGSGNREATTLTARVFSSTKLSTDQVLLYLRLCMKYKLANIRPQLIRAASGRAVYALVNNPNYKLLPVETQRDLLKARCLWLETGSLC</sequence>
<dbReference type="Pfam" id="PF00651">
    <property type="entry name" value="BTB"/>
    <property type="match status" value="1"/>
</dbReference>
<dbReference type="EMBL" id="JBAMIC010000001">
    <property type="protein sequence ID" value="KAK7116048.1"/>
    <property type="molecule type" value="Genomic_DNA"/>
</dbReference>
<evidence type="ECO:0000259" key="1">
    <source>
        <dbReference type="PROSITE" id="PS50097"/>
    </source>
</evidence>
<dbReference type="PANTHER" id="PTHR22744:SF17">
    <property type="entry name" value="BTB DOMAIN-CONTAINING PROTEIN"/>
    <property type="match status" value="1"/>
</dbReference>
<comment type="caution">
    <text evidence="2">The sequence shown here is derived from an EMBL/GenBank/DDBJ whole genome shotgun (WGS) entry which is preliminary data.</text>
</comment>
<name>A0AAN9C1Z5_9CAEN</name>
<dbReference type="Proteomes" id="UP001374579">
    <property type="component" value="Unassembled WGS sequence"/>
</dbReference>
<evidence type="ECO:0000313" key="3">
    <source>
        <dbReference type="Proteomes" id="UP001374579"/>
    </source>
</evidence>
<organism evidence="2 3">
    <name type="scientific">Littorina saxatilis</name>
    <dbReference type="NCBI Taxonomy" id="31220"/>
    <lineage>
        <taxon>Eukaryota</taxon>
        <taxon>Metazoa</taxon>
        <taxon>Spiralia</taxon>
        <taxon>Lophotrochozoa</taxon>
        <taxon>Mollusca</taxon>
        <taxon>Gastropoda</taxon>
        <taxon>Caenogastropoda</taxon>
        <taxon>Littorinimorpha</taxon>
        <taxon>Littorinoidea</taxon>
        <taxon>Littorinidae</taxon>
        <taxon>Littorina</taxon>
    </lineage>
</organism>